<keyword evidence="5" id="KW-1185">Reference proteome</keyword>
<dbReference type="InterPro" id="IPR000864">
    <property type="entry name" value="Prot_inh_pot1"/>
</dbReference>
<dbReference type="PRINTS" id="PR00292">
    <property type="entry name" value="POTATOINHBTR"/>
</dbReference>
<organism evidence="4 5">
    <name type="scientific">Parasponia andersonii</name>
    <name type="common">Sponia andersonii</name>
    <dbReference type="NCBI Taxonomy" id="3476"/>
    <lineage>
        <taxon>Eukaryota</taxon>
        <taxon>Viridiplantae</taxon>
        <taxon>Streptophyta</taxon>
        <taxon>Embryophyta</taxon>
        <taxon>Tracheophyta</taxon>
        <taxon>Spermatophyta</taxon>
        <taxon>Magnoliopsida</taxon>
        <taxon>eudicotyledons</taxon>
        <taxon>Gunneridae</taxon>
        <taxon>Pentapetalae</taxon>
        <taxon>rosids</taxon>
        <taxon>fabids</taxon>
        <taxon>Rosales</taxon>
        <taxon>Cannabaceae</taxon>
        <taxon>Parasponia</taxon>
    </lineage>
</organism>
<dbReference type="STRING" id="3476.A0A2P5BWR7"/>
<dbReference type="EMBL" id="JXTB01000209">
    <property type="protein sequence ID" value="PON53255.1"/>
    <property type="molecule type" value="Genomic_DNA"/>
</dbReference>
<dbReference type="AlphaFoldDB" id="A0A2P5BWR7"/>
<evidence type="ECO:0000256" key="2">
    <source>
        <dbReference type="ARBA" id="ARBA00022690"/>
    </source>
</evidence>
<gene>
    <name evidence="4" type="ORF">PanWU01x14_203680</name>
</gene>
<keyword evidence="2" id="KW-0646">Protease inhibitor</keyword>
<protein>
    <submittedName>
        <fullName evidence="4">Proteinase inhibitor</fullName>
    </submittedName>
</protein>
<dbReference type="OrthoDB" id="10013825at2759"/>
<accession>A0A2P5BWR7</accession>
<dbReference type="SUPFAM" id="SSF54654">
    <property type="entry name" value="CI-2 family of serine protease inhibitors"/>
    <property type="match status" value="1"/>
</dbReference>
<evidence type="ECO:0000256" key="3">
    <source>
        <dbReference type="ARBA" id="ARBA00022900"/>
    </source>
</evidence>
<dbReference type="Gene3D" id="3.30.10.10">
    <property type="entry name" value="Trypsin Inhibitor V, subunit A"/>
    <property type="match status" value="1"/>
</dbReference>
<dbReference type="PANTHER" id="PTHR33091">
    <property type="entry name" value="PROTEIN, PUTATIVE, EXPRESSED-RELATED"/>
    <property type="match status" value="1"/>
</dbReference>
<evidence type="ECO:0000256" key="1">
    <source>
        <dbReference type="ARBA" id="ARBA00008210"/>
    </source>
</evidence>
<dbReference type="InterPro" id="IPR036354">
    <property type="entry name" value="Prot_inh_pot1_sf"/>
</dbReference>
<name>A0A2P5BWR7_PARAD</name>
<dbReference type="PANTHER" id="PTHR33091:SF110">
    <property type="entry name" value="GLU S.GRISEUS PROTEASE INHIBITOR-LIKE"/>
    <property type="match status" value="1"/>
</dbReference>
<dbReference type="Pfam" id="PF00280">
    <property type="entry name" value="potato_inhibit"/>
    <property type="match status" value="1"/>
</dbReference>
<keyword evidence="3" id="KW-0722">Serine protease inhibitor</keyword>
<comment type="caution">
    <text evidence="4">The sequence shown here is derived from an EMBL/GenBank/DDBJ whole genome shotgun (WGS) entry which is preliminary data.</text>
</comment>
<dbReference type="PROSITE" id="PS00285">
    <property type="entry name" value="POTATO_INHIBITOR"/>
    <property type="match status" value="1"/>
</dbReference>
<proteinExistence type="inferred from homology"/>
<evidence type="ECO:0000313" key="4">
    <source>
        <dbReference type="EMBL" id="PON53255.1"/>
    </source>
</evidence>
<reference evidence="5" key="1">
    <citation type="submission" date="2016-06" db="EMBL/GenBank/DDBJ databases">
        <title>Parallel loss of symbiosis genes in relatives of nitrogen-fixing non-legume Parasponia.</title>
        <authorList>
            <person name="Van Velzen R."/>
            <person name="Holmer R."/>
            <person name="Bu F."/>
            <person name="Rutten L."/>
            <person name="Van Zeijl A."/>
            <person name="Liu W."/>
            <person name="Santuari L."/>
            <person name="Cao Q."/>
            <person name="Sharma T."/>
            <person name="Shen D."/>
            <person name="Roswanjaya Y."/>
            <person name="Wardhani T."/>
            <person name="Kalhor M.S."/>
            <person name="Jansen J."/>
            <person name="Van den Hoogen J."/>
            <person name="Gungor B."/>
            <person name="Hartog M."/>
            <person name="Hontelez J."/>
            <person name="Verver J."/>
            <person name="Yang W.-C."/>
            <person name="Schijlen E."/>
            <person name="Repin R."/>
            <person name="Schilthuizen M."/>
            <person name="Schranz E."/>
            <person name="Heidstra R."/>
            <person name="Miyata K."/>
            <person name="Fedorova E."/>
            <person name="Kohlen W."/>
            <person name="Bisseling T."/>
            <person name="Smit S."/>
            <person name="Geurts R."/>
        </authorList>
    </citation>
    <scope>NUCLEOTIDE SEQUENCE [LARGE SCALE GENOMIC DNA]</scope>
    <source>
        <strain evidence="5">cv. WU1-14</strain>
    </source>
</reference>
<dbReference type="Proteomes" id="UP000237105">
    <property type="component" value="Unassembled WGS sequence"/>
</dbReference>
<evidence type="ECO:0000313" key="5">
    <source>
        <dbReference type="Proteomes" id="UP000237105"/>
    </source>
</evidence>
<comment type="similarity">
    <text evidence="1">Belongs to the protease inhibitor I13 (potato type I serine protease inhibitor) family.</text>
</comment>
<dbReference type="GO" id="GO:0004867">
    <property type="term" value="F:serine-type endopeptidase inhibitor activity"/>
    <property type="evidence" value="ECO:0007669"/>
    <property type="project" value="UniProtKB-KW"/>
</dbReference>
<sequence length="71" mass="7611">MALINCAGKATWPELLGAQGEVAEATVERENTGVDAVIVLEGSIVDAQFRCDRVRIWVDDSGIVTRVPQIG</sequence>
<dbReference type="GO" id="GO:0009611">
    <property type="term" value="P:response to wounding"/>
    <property type="evidence" value="ECO:0007669"/>
    <property type="project" value="InterPro"/>
</dbReference>